<accession>A0ABU3L8D9</accession>
<protein>
    <recommendedName>
        <fullName evidence="3">Lipoprotein</fullName>
    </recommendedName>
</protein>
<reference evidence="1 2" key="1">
    <citation type="submission" date="2023-09" db="EMBL/GenBank/DDBJ databases">
        <title>Novel taxa isolated from Blanes Bay.</title>
        <authorList>
            <person name="Rey-Velasco X."/>
            <person name="Lucena T."/>
        </authorList>
    </citation>
    <scope>NUCLEOTIDE SEQUENCE [LARGE SCALE GENOMIC DNA]</scope>
    <source>
        <strain evidence="1 2">S334</strain>
    </source>
</reference>
<evidence type="ECO:0000313" key="1">
    <source>
        <dbReference type="EMBL" id="MDT7829942.1"/>
    </source>
</evidence>
<keyword evidence="2" id="KW-1185">Reference proteome</keyword>
<dbReference type="EMBL" id="JAVTTP010000001">
    <property type="protein sequence ID" value="MDT7829942.1"/>
    <property type="molecule type" value="Genomic_DNA"/>
</dbReference>
<proteinExistence type="predicted"/>
<evidence type="ECO:0008006" key="3">
    <source>
        <dbReference type="Google" id="ProtNLM"/>
    </source>
</evidence>
<sequence length="337" mass="36605">MKKMLLLGFLVGFFSCDDGDLQIEEVDFDEAQIESCPGLEDPTQTTFFFKIEEDEALLLNLAGGLIQNETSAPGTRASTIPEPSNLIYRFFSENVTSAYFCDAVPPLTPTVVKENLATAGDISIDTRVDTLTADTKNYSHTISIKNLALLNDQGEQLTDLSTMDYGDFITRPKNSAKLDVPFSNYSDLDITECTAAPVADNTRLFKIINDEFISLDVAAADSLFVNAATDSVPRNLDLENREIFKYTVFNTLMDNALACSASFGEDIKSWHFVSTSGSLNVETVASAPDVNGSIAFTHTITLENMVLTLKGAGANGNDVSIAAIPLVEFGTYTTVQE</sequence>
<organism evidence="1 2">
    <name type="scientific">Pricia mediterranea</name>
    <dbReference type="NCBI Taxonomy" id="3076079"/>
    <lineage>
        <taxon>Bacteria</taxon>
        <taxon>Pseudomonadati</taxon>
        <taxon>Bacteroidota</taxon>
        <taxon>Flavobacteriia</taxon>
        <taxon>Flavobacteriales</taxon>
        <taxon>Flavobacteriaceae</taxon>
        <taxon>Pricia</taxon>
    </lineage>
</organism>
<gene>
    <name evidence="1" type="ORF">RQM65_14840</name>
</gene>
<dbReference type="RefSeq" id="WP_314016201.1">
    <property type="nucleotide sequence ID" value="NZ_JAVTTP010000001.1"/>
</dbReference>
<comment type="caution">
    <text evidence="1">The sequence shown here is derived from an EMBL/GenBank/DDBJ whole genome shotgun (WGS) entry which is preliminary data.</text>
</comment>
<dbReference type="Proteomes" id="UP001250656">
    <property type="component" value="Unassembled WGS sequence"/>
</dbReference>
<name>A0ABU3L8D9_9FLAO</name>
<dbReference type="PROSITE" id="PS51257">
    <property type="entry name" value="PROKAR_LIPOPROTEIN"/>
    <property type="match status" value="1"/>
</dbReference>
<evidence type="ECO:0000313" key="2">
    <source>
        <dbReference type="Proteomes" id="UP001250656"/>
    </source>
</evidence>